<dbReference type="AlphaFoldDB" id="E8R063"/>
<dbReference type="InParanoid" id="E8R063"/>
<evidence type="ECO:0000256" key="1">
    <source>
        <dbReference type="SAM" id="MobiDB-lite"/>
    </source>
</evidence>
<organism evidence="2 3">
    <name type="scientific">Isosphaera pallida (strain ATCC 43644 / DSM 9630 / IS1B)</name>
    <dbReference type="NCBI Taxonomy" id="575540"/>
    <lineage>
        <taxon>Bacteria</taxon>
        <taxon>Pseudomonadati</taxon>
        <taxon>Planctomycetota</taxon>
        <taxon>Planctomycetia</taxon>
        <taxon>Isosphaerales</taxon>
        <taxon>Isosphaeraceae</taxon>
        <taxon>Isosphaera</taxon>
    </lineage>
</organism>
<feature type="region of interest" description="Disordered" evidence="1">
    <location>
        <begin position="358"/>
        <end position="406"/>
    </location>
</feature>
<evidence type="ECO:0000313" key="3">
    <source>
        <dbReference type="Proteomes" id="UP000008631"/>
    </source>
</evidence>
<protein>
    <submittedName>
        <fullName evidence="2">Uncharacterized protein</fullName>
    </submittedName>
</protein>
<feature type="compositionally biased region" description="Polar residues" evidence="1">
    <location>
        <begin position="378"/>
        <end position="406"/>
    </location>
</feature>
<proteinExistence type="predicted"/>
<dbReference type="eggNOG" id="ENOG5032YN0">
    <property type="taxonomic scope" value="Bacteria"/>
</dbReference>
<reference key="1">
    <citation type="submission" date="2010-11" db="EMBL/GenBank/DDBJ databases">
        <title>The complete sequence of chromosome of Isophaera pallida ATCC 43644.</title>
        <authorList>
            <consortium name="US DOE Joint Genome Institute (JGI-PGF)"/>
            <person name="Lucas S."/>
            <person name="Copeland A."/>
            <person name="Lapidus A."/>
            <person name="Bruce D."/>
            <person name="Goodwin L."/>
            <person name="Pitluck S."/>
            <person name="Kyrpides N."/>
            <person name="Mavromatis K."/>
            <person name="Pagani I."/>
            <person name="Ivanova N."/>
            <person name="Saunders E."/>
            <person name="Brettin T."/>
            <person name="Detter J.C."/>
            <person name="Han C."/>
            <person name="Tapia R."/>
            <person name="Land M."/>
            <person name="Hauser L."/>
            <person name="Markowitz V."/>
            <person name="Cheng J.-F."/>
            <person name="Hugenholtz P."/>
            <person name="Woyke T."/>
            <person name="Wu D."/>
            <person name="Eisen J.A."/>
        </authorList>
    </citation>
    <scope>NUCLEOTIDE SEQUENCE</scope>
    <source>
        <strain>ATCC 43644</strain>
    </source>
</reference>
<gene>
    <name evidence="2" type="ordered locus">Isop_0588</name>
</gene>
<dbReference type="KEGG" id="ipa:Isop_0588"/>
<name>E8R063_ISOPI</name>
<evidence type="ECO:0000313" key="2">
    <source>
        <dbReference type="EMBL" id="ADV61181.1"/>
    </source>
</evidence>
<reference evidence="2 3" key="2">
    <citation type="journal article" date="2011" name="Stand. Genomic Sci.">
        <title>Complete genome sequence of Isosphaera pallida type strain (IS1B).</title>
        <authorList>
            <consortium name="US DOE Joint Genome Institute (JGI-PGF)"/>
            <person name="Goker M."/>
            <person name="Cleland D."/>
            <person name="Saunders E."/>
            <person name="Lapidus A."/>
            <person name="Nolan M."/>
            <person name="Lucas S."/>
            <person name="Hammon N."/>
            <person name="Deshpande S."/>
            <person name="Cheng J.F."/>
            <person name="Tapia R."/>
            <person name="Han C."/>
            <person name="Goodwin L."/>
            <person name="Pitluck S."/>
            <person name="Liolios K."/>
            <person name="Pagani I."/>
            <person name="Ivanova N."/>
            <person name="Mavromatis K."/>
            <person name="Pati A."/>
            <person name="Chen A."/>
            <person name="Palaniappan K."/>
            <person name="Land M."/>
            <person name="Hauser L."/>
            <person name="Chang Y.J."/>
            <person name="Jeffries C.D."/>
            <person name="Detter J.C."/>
            <person name="Beck B."/>
            <person name="Woyke T."/>
            <person name="Bristow J."/>
            <person name="Eisen J.A."/>
            <person name="Markowitz V."/>
            <person name="Hugenholtz P."/>
            <person name="Kyrpides N.C."/>
            <person name="Klenk H.P."/>
        </authorList>
    </citation>
    <scope>NUCLEOTIDE SEQUENCE [LARGE SCALE GENOMIC DNA]</scope>
    <source>
        <strain evidence="3">ATCC 43644 / DSM 9630 / IS1B</strain>
    </source>
</reference>
<dbReference type="STRING" id="575540.Isop_0588"/>
<dbReference type="EMBL" id="CP002353">
    <property type="protein sequence ID" value="ADV61181.1"/>
    <property type="molecule type" value="Genomic_DNA"/>
</dbReference>
<accession>E8R063</accession>
<dbReference type="Proteomes" id="UP000008631">
    <property type="component" value="Chromosome"/>
</dbReference>
<sequence length="464" mass="51158">MVNQTVRAVQTEPVALKRPSFATRDLERCGSWGLVWMALALSSLSGCVAAMRPDRSAVPNPALADLERQRTVEEAMAQVNQNARRLVSLRARPSIAVQTADQRHRVSGVLSFQKPRDFKLALKSTVSPEADIGSNTEGFWFWMRNRGNGPREAYVCDYDATGESPVQATFQPDWIVEALGLRPFERSELANAQIEEGTGSEAGAWVVTQRRVNSRGETTLKRTIIDRSTGLIREHQLMADDGQTLLARAVVQDYQDVPVPATPEQPRPAPIKLPYKFRLDWVPEQLSLEITLNSPEVNQPIPAVVFQVPSFKGYAKVNLRDAMGLTRRLGSETRQSTPLVSPPTASLVDQGVVALAASREPFDDQPPTRADFDPNTARHATNPSADSLTGIETETNGSAIPTNPNAELNDRHLRRAFGGNKVVNPDTRAADRLIDQVIDARYPRAPGAQSEFSVPPTSSWFRRP</sequence>
<dbReference type="HOGENOM" id="CLU_588973_0_0_0"/>
<keyword evidence="3" id="KW-1185">Reference proteome</keyword>